<organism evidence="6 7">
    <name type="scientific">Microbulbifer epialgicus</name>
    <dbReference type="NCBI Taxonomy" id="393907"/>
    <lineage>
        <taxon>Bacteria</taxon>
        <taxon>Pseudomonadati</taxon>
        <taxon>Pseudomonadota</taxon>
        <taxon>Gammaproteobacteria</taxon>
        <taxon>Cellvibrionales</taxon>
        <taxon>Microbulbiferaceae</taxon>
        <taxon>Microbulbifer</taxon>
    </lineage>
</organism>
<accession>A0ABV4P5G3</accession>
<feature type="region of interest" description="Disordered" evidence="4">
    <location>
        <begin position="533"/>
        <end position="552"/>
    </location>
</feature>
<gene>
    <name evidence="6" type="ORF">ACCI49_20130</name>
</gene>
<dbReference type="NCBIfam" id="TIGR03696">
    <property type="entry name" value="Rhs_assc_core"/>
    <property type="match status" value="1"/>
</dbReference>
<dbReference type="InterPro" id="IPR022385">
    <property type="entry name" value="Rhs_assc_core"/>
</dbReference>
<sequence>MADGVYESKGTLSQLGTHLGGGVYSLQVTEKGRWTFSLIGYKTILSEEYPCNGDPFFLPPPAPSNAVIKSETTGNITPGNGPFTHNGRCFFVSETESESLDSASATVSNPISAPSPFPITPSQVIEGESYTLHWENPDNAKTISLIENSITSPPLEQWTGTPLPTSHTLSNKKYGSYSYQLQACNSLECSPLSTKMTVKVTSNQSPSIGWKGSDNSGHVEYGQVKTFYVTADDNDGSIGEVEFFYQPIGSTTEQSIGNATKDTSQQCQNCYRLNWTPSEEGEFEVWAVATDNLGASSSLYNQSATIEVDSNKSPIGSLVNPPKTIVQYNTVTLEAEAEDPDGRVASVEFLLSGAGIGTVLNSKWLVISSLDPVVILPLDTNESGERKQYQLVWTPGEGVSGDFTLSVKVTDNEGRSKISLPQPLSVTAATIPSAPNGLTIGGETQPGVNRSGNYTLRWNTVASTTEYKIEQSKDGSPFSLFREDIEDDGFYLSNQSSGHYRYQVRACNPLGCSAPSDEIAITVDALEAPQALSARPHPESGSSNPQFTGSYTLTWNPSSSQEVIYLLQEKSGGAESQTAWNLIQQGSETSALIENKNPDEYAYQVLACAKENPQDCSEPSNQVLVSVLPPVLTAASLSCGEGCLALSGLGLDPDLSLTLTGVADPEVQQTFAASAGALEHVSTTSLRVSIAPGSALYDQLFKLGVRVRVTNPNGAIAGITAYGNRDTELIGETSSSPAIGTNGVVYVAAGTQLHALKQQDGTSVKELGWPFTADGFIRATPSIDSTDGTIYVGALDENFYAITPYALEKWRLPTRGKVVSRAVQDENRILYFGTIISEAGTNEEGSGTGDEEKGILYAVNASATNPWERVKWTYPTSGGIIKEPVLAGENTLYFSTAENNQIYALTRDNEGPGKLIWESVGDPALWEEIGNWVPDPSREPEYLSVARLYRSLLQPELPFSGKILTFWTYQLVGGNTNHKDIAEAFLVSTSGQANFSEVFKHTEPRVRAEAFVDTLYQRLFPEQGQPNLTWGGRSYSRDELIDTAEGLSLAHAATLFAQSEEYVYATNALLRRSFKYLYEQDYSWAVTSCDDGDAYTRDCDGDGLPDWWEILFLGDTSYGADDDPDNDDVTNIVAFNSGTSPCANGCYNGVVETPPEPAASILPDSTAMAISAETGTLPGQFRVNEAGAATYSIPLSLPAGTAGVAPQLALNYSSQGGNGLLGQGWNLSGLSSVTRCRQTLGQDGQNRSITWGSEDRFCLDGQRLLLVNGGSYGAPGSQYRTEIDSFTLVTAHGGSAGKPSYFTAERKDGSINYYGQNTNGNNAQQSLAGFGTLSWVVSRTEDSAGNPIEFFYDQSGGHRIREIRYAYGDSSSPAASVTFDYEAREDVISSHVAGAKITNNQRLHAITTHGVQSALLRRYELDYLITDYEEDVLSRIERIRECVGSVCHPDTVFEWRLPAIFFTTDSASAVKLNDQEDRTVSPRPADINGDGRMDIVWLEVDWDQVDGKPKIRDQYLKYVLATEQGFGPEQQAGHYGGSSLSPYRWEVFDYNADGRADVALFRRSGADGGIWKLHQSVYSNGAWRLSTSPIELSLDKNTRFVDINGDGLADAVTSSGYKLLQPSGASTDSANFYHFGALQSWQMPTPAPFNPPSWDDKTLETYLNPDVIGDFDGDGQVDLILMQTLMRWDKGDMESQWTRAHVVKVQGNQLVLGQQVMDSPDGTEQTWGFKGGSDETGATSLQRHPYLHRKLRAVDINSDGLVDLVQEDTTGNTPYSYRLNTGAGFATPVSLGSFPKDAQPSWLDYEGDGDLDLVWRREQGDQEELRLRRWQSDQQSYSAEENFRNARKDGLDMFLDMNGDGSTDWVEFAGDYLRIYHSPDRKVAPNVIEKITNGLGAQTHITFGSSVTSGHYARLDIGAVLESHCGSGNTDAIEDWCTQYGVNTTSDFYHALNSDWQGQHTLGKTSSVLEMPGTQFLVTQVDSSAPATNAATAGQVDSEATSTIRYMYGGARLQAGGRGLLGFESLRTIDEQSGIKTTTHYRQDFPFRGYPLRTETRTPQGYLLSESDNTWTLQGWQSSFPATALNGTIKLGPLKPVLTTSVEKSYDFVNDGQAQGAQLKTVTTSTEQDTDGNVIRVLAVTETPDGDRFSTETVNDYGSGAVSFQNPQHSFNSYRQLGRLLNTTVTHSRSEGGQHHEAVRKSAFTYYDSGNQAGLLKQEILEPGDSLQLTTRYEYDDFGNKTLAEQSAANEEPRTQRWVYNSNGRFVDEEVNGYNQTLSRVLQRNSAGHPTEVEDIAGVVSQITYDVFNRQVHSYSSTGAQSSSLLAPAGAQCPSGASTQQRVYSGGGGETLTCYDLIAREVRKATRAFDGGWNYVDIEYDNVGRVKHQSEPYKAGATAYWTTHDYDRLGRVIGTDLPGISNSRGTRWDLTLEYQGTTTTAINPKGQRKVEISNVVGEKVRAQDNANNTLEFTHDAEGQLLQVINKGNGSRNLITRMTYDLLGRKDSMSDPDKGDWEYVYNGYGELKQQTDAKGQRVENTYDILGRLTERRDFDTSKAVNTTKWFYNNDQSTGENGVPPAALIRVEAFDPSNSSDSYAKLYSYDHYGRPSETITSFSLEGGDDHYEKTNYDQFSRPFQVFDAGGDGSWKSSAIRHHYNQYGYLAQVVDAELRNLATAEQFYTVVKMDARGNVTEHLSGNGITTIKDYHPATGLLRGQTASVLGVGDLQHLSYDWDDVGNLENRVEQSGGKNLREDFLYDELNRLTSAQVAGREAQTLRYDDLGNITFKSDVGEYRYGSQCDQGFGPHAVCETSDGVRYQYDANGNMTEDSSGRRLKYTTFDKPTEITKDGHKTEFKYGPDRMRYLRIDTDKSGKVTETRSIGNVEKITKDGITEIKRYLPGGALISLTASDGDSEGQYRNRSTQYLHKDHLGSLDVITGSKGEIANDGKAVYSFDAWGQRRNAQSWEALLSAELSTFDSSITTRGYTGHEMLDQVGLIHMNGRIYDPRLARFLQADPIVQAPSNVQSYNRYSYGQNNPLNGTDPSGFIFGALMDAAIYRILPEQLHPMINAIATTVAAVTCGPCAIAVSAYTSAQSTYATTGDFGAALKSGAYAAISSAAFYGVGQAFSGSHYAVQVAAHAVTGGILSELQGGKFGHGFVSAGLAKGASLGALEAGLGIEGQFLAAVVVGSTASEITGGKFANGAAYAAFMFAIGSAVGSSQDLRGDGSPDDATKLFNVEDRGWGLTVEDGVLTGEITYGCANNPIACHEAASQLMTVNESEKVNIAFKWVKSGADITFETMGHIAVDVGGNRTLAQHVTLKNRWLGFGGPRSKIQVLQGFSGEQRVILHEFGHAIGAPHQFNSTNSIMSYSRTPRSNFSSSEVNQIIKAYR</sequence>
<dbReference type="PANTHER" id="PTHR32305:SF15">
    <property type="entry name" value="PROTEIN RHSA-RELATED"/>
    <property type="match status" value="1"/>
</dbReference>
<dbReference type="InterPro" id="IPR028994">
    <property type="entry name" value="Integrin_alpha_N"/>
</dbReference>
<dbReference type="SUPFAM" id="SSF49265">
    <property type="entry name" value="Fibronectin type III"/>
    <property type="match status" value="1"/>
</dbReference>
<dbReference type="Gene3D" id="2.130.10.10">
    <property type="entry name" value="YVTN repeat-like/Quinoprotein amine dehydrogenase"/>
    <property type="match status" value="1"/>
</dbReference>
<dbReference type="InterPro" id="IPR018391">
    <property type="entry name" value="PQQ_b-propeller_rpt"/>
</dbReference>
<dbReference type="Gene3D" id="2.60.40.10">
    <property type="entry name" value="Immunoglobulins"/>
    <property type="match status" value="5"/>
</dbReference>
<feature type="domain" description="Fibronectin type-III" evidence="5">
    <location>
        <begin position="113"/>
        <end position="204"/>
    </location>
</feature>
<evidence type="ECO:0000256" key="3">
    <source>
        <dbReference type="ARBA" id="ARBA00023026"/>
    </source>
</evidence>
<dbReference type="InterPro" id="IPR013783">
    <property type="entry name" value="Ig-like_fold"/>
</dbReference>
<evidence type="ECO:0000313" key="6">
    <source>
        <dbReference type="EMBL" id="MFA0813214.1"/>
    </source>
</evidence>
<dbReference type="InterPro" id="IPR036116">
    <property type="entry name" value="FN3_sf"/>
</dbReference>
<evidence type="ECO:0000313" key="7">
    <source>
        <dbReference type="Proteomes" id="UP001569428"/>
    </source>
</evidence>
<dbReference type="SMART" id="SM00060">
    <property type="entry name" value="FN3"/>
    <property type="match status" value="3"/>
</dbReference>
<evidence type="ECO:0000256" key="4">
    <source>
        <dbReference type="SAM" id="MobiDB-lite"/>
    </source>
</evidence>
<dbReference type="Gene3D" id="2.180.10.10">
    <property type="entry name" value="RHS repeat-associated core"/>
    <property type="match status" value="2"/>
</dbReference>
<dbReference type="InterPro" id="IPR003961">
    <property type="entry name" value="FN3_dom"/>
</dbReference>
<dbReference type="SMART" id="SM00564">
    <property type="entry name" value="PQQ"/>
    <property type="match status" value="4"/>
</dbReference>
<dbReference type="SUPFAM" id="SSF50998">
    <property type="entry name" value="Quinoprotein alcohol dehydrogenase-like"/>
    <property type="match status" value="1"/>
</dbReference>
<reference evidence="6 7" key="1">
    <citation type="submission" date="2024-08" db="EMBL/GenBank/DDBJ databases">
        <authorList>
            <person name="Ishaq N."/>
        </authorList>
    </citation>
    <scope>NUCLEOTIDE SEQUENCE [LARGE SCALE GENOMIC DNA]</scope>
    <source>
        <strain evidence="6 7">DSM 18651</strain>
    </source>
</reference>
<dbReference type="PANTHER" id="PTHR32305">
    <property type="match status" value="1"/>
</dbReference>
<keyword evidence="2" id="KW-0964">Secreted</keyword>
<dbReference type="Pfam" id="PF03534">
    <property type="entry name" value="SpvB"/>
    <property type="match status" value="1"/>
</dbReference>
<dbReference type="InterPro" id="IPR011047">
    <property type="entry name" value="Quinoprotein_ADH-like_sf"/>
</dbReference>
<evidence type="ECO:0000259" key="5">
    <source>
        <dbReference type="PROSITE" id="PS50853"/>
    </source>
</evidence>
<dbReference type="RefSeq" id="WP_371840994.1">
    <property type="nucleotide sequence ID" value="NZ_JBGMEK010000077.1"/>
</dbReference>
<dbReference type="InterPro" id="IPR015943">
    <property type="entry name" value="WD40/YVTN_repeat-like_dom_sf"/>
</dbReference>
<dbReference type="Proteomes" id="UP001569428">
    <property type="component" value="Unassembled WGS sequence"/>
</dbReference>
<protein>
    <submittedName>
        <fullName evidence="6">RHS repeat-associated core domain-containing protein</fullName>
    </submittedName>
</protein>
<dbReference type="InterPro" id="IPR050708">
    <property type="entry name" value="T6SS_VgrG/RHS"/>
</dbReference>
<dbReference type="PROSITE" id="PS50853">
    <property type="entry name" value="FN3"/>
    <property type="match status" value="2"/>
</dbReference>
<feature type="domain" description="Fibronectin type-III" evidence="5">
    <location>
        <begin position="535"/>
        <end position="630"/>
    </location>
</feature>
<evidence type="ECO:0000256" key="1">
    <source>
        <dbReference type="ARBA" id="ARBA00004613"/>
    </source>
</evidence>
<dbReference type="SUPFAM" id="SSF69318">
    <property type="entry name" value="Integrin alpha N-terminal domain"/>
    <property type="match status" value="1"/>
</dbReference>
<keyword evidence="7" id="KW-1185">Reference proteome</keyword>
<keyword evidence="3" id="KW-0843">Virulence</keyword>
<dbReference type="InterPro" id="IPR024079">
    <property type="entry name" value="MetalloPept_cat_dom_sf"/>
</dbReference>
<name>A0ABV4P5G3_9GAMM</name>
<proteinExistence type="predicted"/>
<dbReference type="CDD" id="cd00063">
    <property type="entry name" value="FN3"/>
    <property type="match status" value="1"/>
</dbReference>
<dbReference type="SUPFAM" id="SSF55486">
    <property type="entry name" value="Metalloproteases ('zincins'), catalytic domain"/>
    <property type="match status" value="1"/>
</dbReference>
<comment type="subcellular location">
    <subcellularLocation>
        <location evidence="1">Secreted</location>
    </subcellularLocation>
</comment>
<evidence type="ECO:0000256" key="2">
    <source>
        <dbReference type="ARBA" id="ARBA00022525"/>
    </source>
</evidence>
<feature type="compositionally biased region" description="Polar residues" evidence="4">
    <location>
        <begin position="540"/>
        <end position="552"/>
    </location>
</feature>
<comment type="caution">
    <text evidence="6">The sequence shown here is derived from an EMBL/GenBank/DDBJ whole genome shotgun (WGS) entry which is preliminary data.</text>
</comment>
<dbReference type="InterPro" id="IPR003284">
    <property type="entry name" value="Sal_SpvB"/>
</dbReference>
<dbReference type="Gene3D" id="3.40.390.10">
    <property type="entry name" value="Collagenase (Catalytic Domain)"/>
    <property type="match status" value="1"/>
</dbReference>
<dbReference type="EMBL" id="JBGMEK010000077">
    <property type="protein sequence ID" value="MFA0813214.1"/>
    <property type="molecule type" value="Genomic_DNA"/>
</dbReference>